<dbReference type="PANTHER" id="PTHR30273:SF2">
    <property type="entry name" value="PROTEIN FECR"/>
    <property type="match status" value="1"/>
</dbReference>
<dbReference type="AlphaFoldDB" id="A0A2K9PW03"/>
<dbReference type="Gene3D" id="2.60.120.1440">
    <property type="match status" value="1"/>
</dbReference>
<name>A0A2K9PW03_9FLAO</name>
<sequence length="394" mass="44965">MSRHLHIKPKIKRKLKHLIYKFLSNTITHVELEELRKWLKNKDNKKTFNAHVRDLYAINMLYNNAIDVDKALKNVLMNISKPTKVTPLYKRSIFKYAAAILIFVSAGYFFLIKDNPLIKGPTIVNNNIEIGTDKAILTLDDGSMVALEKGKTYVADNIISNGEEITYNSTTTSKPEVAYNYLTVPRGGQYHIKLSDGTAVWLNSESKLKYPVTFNEGKTRQVELVYGEAYFDVSASTNHKGSKFKVQTGIQEVEVLGTEFNIKAYNDEDAIYTTLVEGKVSVKNTFNVNVLNPNQQSIINIGTGLVQINDIEVKTVIGWVQGQFVFKRKSLKDIMKILSRWYDVDVVFTNKELENVIFTGTLYKKQNIEEILLLIKNTNFINTYRINNKTIVLN</sequence>
<proteinExistence type="predicted"/>
<evidence type="ECO:0000259" key="2">
    <source>
        <dbReference type="Pfam" id="PF04773"/>
    </source>
</evidence>
<reference evidence="4 5" key="1">
    <citation type="submission" date="2018-01" db="EMBL/GenBank/DDBJ databases">
        <title>Complete genome sequence of Flavivirga eckloniae ECD14 isolated from seaweed Ecklonia cava.</title>
        <authorList>
            <person name="Lee J.H."/>
            <person name="Baik K.S."/>
            <person name="Seong C.N."/>
        </authorList>
    </citation>
    <scope>NUCLEOTIDE SEQUENCE [LARGE SCALE GENOMIC DNA]</scope>
    <source>
        <strain evidence="4 5">ECD14</strain>
    </source>
</reference>
<evidence type="ECO:0000259" key="3">
    <source>
        <dbReference type="Pfam" id="PF16344"/>
    </source>
</evidence>
<keyword evidence="1" id="KW-0472">Membrane</keyword>
<keyword evidence="1" id="KW-0812">Transmembrane</keyword>
<dbReference type="GO" id="GO:0016989">
    <property type="term" value="F:sigma factor antagonist activity"/>
    <property type="evidence" value="ECO:0007669"/>
    <property type="project" value="TreeGrafter"/>
</dbReference>
<dbReference type="Pfam" id="PF16344">
    <property type="entry name" value="FecR_C"/>
    <property type="match status" value="1"/>
</dbReference>
<feature type="domain" description="FecR protein" evidence="2">
    <location>
        <begin position="183"/>
        <end position="280"/>
    </location>
</feature>
<evidence type="ECO:0000313" key="5">
    <source>
        <dbReference type="Proteomes" id="UP000235826"/>
    </source>
</evidence>
<dbReference type="EMBL" id="CP025791">
    <property type="protein sequence ID" value="AUP81252.1"/>
    <property type="molecule type" value="Genomic_DNA"/>
</dbReference>
<accession>A0A2K9PW03</accession>
<keyword evidence="1" id="KW-1133">Transmembrane helix</keyword>
<keyword evidence="5" id="KW-1185">Reference proteome</keyword>
<dbReference type="InterPro" id="IPR012373">
    <property type="entry name" value="Ferrdict_sens_TM"/>
</dbReference>
<dbReference type="InterPro" id="IPR006860">
    <property type="entry name" value="FecR"/>
</dbReference>
<feature type="transmembrane region" description="Helical" evidence="1">
    <location>
        <begin position="93"/>
        <end position="111"/>
    </location>
</feature>
<evidence type="ECO:0000313" key="4">
    <source>
        <dbReference type="EMBL" id="AUP81252.1"/>
    </source>
</evidence>
<dbReference type="PANTHER" id="PTHR30273">
    <property type="entry name" value="PERIPLASMIC SIGNAL SENSOR AND SIGMA FACTOR ACTIVATOR FECR-RELATED"/>
    <property type="match status" value="1"/>
</dbReference>
<dbReference type="Gene3D" id="3.55.50.30">
    <property type="match status" value="1"/>
</dbReference>
<dbReference type="InterPro" id="IPR032508">
    <property type="entry name" value="FecR_C"/>
</dbReference>
<dbReference type="KEGG" id="fek:C1H87_22050"/>
<dbReference type="Pfam" id="PF04773">
    <property type="entry name" value="FecR"/>
    <property type="match status" value="1"/>
</dbReference>
<evidence type="ECO:0000256" key="1">
    <source>
        <dbReference type="SAM" id="Phobius"/>
    </source>
</evidence>
<protein>
    <submittedName>
        <fullName evidence="4">Anti-sigma factor</fullName>
    </submittedName>
</protein>
<organism evidence="4 5">
    <name type="scientific">Flavivirga eckloniae</name>
    <dbReference type="NCBI Taxonomy" id="1803846"/>
    <lineage>
        <taxon>Bacteria</taxon>
        <taxon>Pseudomonadati</taxon>
        <taxon>Bacteroidota</taxon>
        <taxon>Flavobacteriia</taxon>
        <taxon>Flavobacteriales</taxon>
        <taxon>Flavobacteriaceae</taxon>
        <taxon>Flavivirga</taxon>
    </lineage>
</organism>
<gene>
    <name evidence="4" type="ORF">C1H87_22050</name>
</gene>
<feature type="domain" description="Protein FecR C-terminal" evidence="3">
    <location>
        <begin position="323"/>
        <end position="392"/>
    </location>
</feature>
<dbReference type="Proteomes" id="UP000235826">
    <property type="component" value="Chromosome"/>
</dbReference>